<keyword evidence="2" id="KW-0132">Cell division</keyword>
<feature type="region of interest" description="Disordered" evidence="7">
    <location>
        <begin position="1407"/>
        <end position="1579"/>
    </location>
</feature>
<feature type="domain" description="Condensin complex subunit 1 C-terminal" evidence="8">
    <location>
        <begin position="872"/>
        <end position="983"/>
    </location>
</feature>
<feature type="compositionally biased region" description="Low complexity" evidence="7">
    <location>
        <begin position="1318"/>
        <end position="1329"/>
    </location>
</feature>
<sequence length="1579" mass="163739">MEKSLEVLLQVAQLARTAKPDNLGEADLAPSVDVRSCVAEISKLPRSSQENLWADAAENGVSLQSLTGGMQLLLLQANKTQALEAAMFFISLLQVPNCPVLSLFDRVSVTAMLQLIACSPGLPDGSGGAAIEVLQALLNPLHGDPGTAAAVILRLLASGILAVPPGAAAKALPAAPSKPMLLVRERLLAFITSVLRSEADAEAAGAQLVQHIALKAADKAEFRSLAAATALRLLEVLPEHRQAASLSLACRMTQCPKVPQRMMAMELVPVLLEGLPTAFDVPHASSIELTSRPLTGEAEGPQAMNEGEDKTAAGPAQTTASQKPGISCLMALQKRCSDRAPTVRGKAIGNLASLLGSGHDAVQAWAQQEKDSLVELAQQRCRDDKAPVRKAAVQLLEQLLLQQPNGSSALQERPALQPADCRALQCAALDVMVSVRKAAMAAVGRLVAEHGQDALVAELWVAAVLPLVRDVETSIQEGVHDQAGDLLLSNAAKGGAKDRHGQPTQAAALSVASLQPLLAAVGRDDRSAGPCLERVCAGLKTKGKLKAKAGCAGMQFLLQHLTGEEHLNPETAKGAWILLGALSSQEASAPSWAFLKGEWETLRSRGHGGRGATDAGLLLAVIANAASGFPQADAALLAHDLAQAVESLALEPQAAAAHLAALDRLTKPLSTTASLPSAVPASSKLHQEHEPAGLMSASEWPARILSHCQAELAAYVEGGTAQGTSQQPYSQAPSALQPCGSQGAGAPGTAMLSSTASQLEVPGSPAGMQCLVCSLFVAGEVALLRGRKALPGKLVMLVQALTAPTMAGPAAGDQLMATSQGPLDGQGISIPTSIQAHAWTALGKLCLSDEALAKKCLPLLVQQLHRATSSAVRGNILVALADLCMHRTALVDPHVPRLAACVADPHPLLRRQGLALLSHLLLKDYVKWRGALFHHFLLALVDEDAGVRDLAEYLLTDSLASKAPLLAYNHFVETVFVLNDCQEGLHGGGMSAGGMSQSQAGYSSSQGSQAVSSAALLAHCNLRGEAPHLRAKRDAIYTMLLKHMAPEHRFATSAKLCSEVLGGVVDGLLSMPACEEVLGDALRILASPHMKVAPGKGAAGKDTDGDEQPGRAAVGAAKGKVVGAMMRKHLVEAGIPVLAELKRMLQAQRHRLLGPLMTTLQVLLKDHKHEIEDILVSDRQLAQELLYDMRQAEHQAAAEEAAAASEAAAAPEASASATQEGPSAAGMATPANTAAALVARARLTRSRPELRQPGSPAGSSRAGSLPPGAGPGTPIAAEVLASASRMGAASAPRSAPGSCRVPTGSASADKLGRPDTPSDAAGSDAAGGARLPRAASRTPGIAPHAARLRSSPIAHNGPGPALLEENRAPGRKADVQLPSPTSASHMRPAAAAQPALPMPVYVAGKGRKSRLARSTAEPSTAVDSIPPAKMDAKHEAAAQGMHSHAESGNQAAKKSLVELQTSSSPPRVTGAVLREANPLLRSRTRSTRADSALVSCRGPQQPATKSQQPRETSLQADGKRLSQAGAQSDRATDGIKQEEDEARTSKTARTHSGRSMAEVKKAGAGWNGKGKRLREAARM</sequence>
<dbReference type="GO" id="GO:0010032">
    <property type="term" value="P:meiotic chromosome condensation"/>
    <property type="evidence" value="ECO:0007669"/>
    <property type="project" value="TreeGrafter"/>
</dbReference>
<organism evidence="9 10">
    <name type="scientific">Apatococcus fuscideae</name>
    <dbReference type="NCBI Taxonomy" id="2026836"/>
    <lineage>
        <taxon>Eukaryota</taxon>
        <taxon>Viridiplantae</taxon>
        <taxon>Chlorophyta</taxon>
        <taxon>core chlorophytes</taxon>
        <taxon>Trebouxiophyceae</taxon>
        <taxon>Chlorellales</taxon>
        <taxon>Chlorellaceae</taxon>
        <taxon>Apatococcus</taxon>
    </lineage>
</organism>
<feature type="region of interest" description="Disordered" evidence="7">
    <location>
        <begin position="1197"/>
        <end position="1227"/>
    </location>
</feature>
<dbReference type="InterPro" id="IPR026971">
    <property type="entry name" value="CND1/NCAPD3"/>
</dbReference>
<comment type="caution">
    <text evidence="9">The sequence shown here is derived from an EMBL/GenBank/DDBJ whole genome shotgun (WGS) entry which is preliminary data.</text>
</comment>
<name>A0AAW1TEV2_9CHLO</name>
<feature type="compositionally biased region" description="Polar residues" evidence="7">
    <location>
        <begin position="1446"/>
        <end position="1466"/>
    </location>
</feature>
<feature type="compositionally biased region" description="Polar residues" evidence="7">
    <location>
        <begin position="1501"/>
        <end position="1515"/>
    </location>
</feature>
<keyword evidence="3" id="KW-0498">Mitosis</keyword>
<dbReference type="Gene3D" id="1.25.10.10">
    <property type="entry name" value="Leucine-rich Repeat Variant"/>
    <property type="match status" value="2"/>
</dbReference>
<reference evidence="9 10" key="1">
    <citation type="journal article" date="2024" name="Nat. Commun.">
        <title>Phylogenomics reveals the evolutionary origins of lichenization in chlorophyte algae.</title>
        <authorList>
            <person name="Puginier C."/>
            <person name="Libourel C."/>
            <person name="Otte J."/>
            <person name="Skaloud P."/>
            <person name="Haon M."/>
            <person name="Grisel S."/>
            <person name="Petersen M."/>
            <person name="Berrin J.G."/>
            <person name="Delaux P.M."/>
            <person name="Dal Grande F."/>
            <person name="Keller J."/>
        </authorList>
    </citation>
    <scope>NUCLEOTIDE SEQUENCE [LARGE SCALE GENOMIC DNA]</scope>
    <source>
        <strain evidence="9 10">SAG 2523</strain>
    </source>
</reference>
<feature type="compositionally biased region" description="Basic and acidic residues" evidence="7">
    <location>
        <begin position="1364"/>
        <end position="1374"/>
    </location>
</feature>
<dbReference type="PANTHER" id="PTHR14222">
    <property type="entry name" value="CONDENSIN"/>
    <property type="match status" value="1"/>
</dbReference>
<evidence type="ECO:0000256" key="7">
    <source>
        <dbReference type="SAM" id="MobiDB-lite"/>
    </source>
</evidence>
<dbReference type="GO" id="GO:0000779">
    <property type="term" value="C:condensed chromosome, centromeric region"/>
    <property type="evidence" value="ECO:0007669"/>
    <property type="project" value="TreeGrafter"/>
</dbReference>
<feature type="compositionally biased region" description="Polar residues" evidence="7">
    <location>
        <begin position="723"/>
        <end position="734"/>
    </location>
</feature>
<keyword evidence="10" id="KW-1185">Reference proteome</keyword>
<evidence type="ECO:0000313" key="10">
    <source>
        <dbReference type="Proteomes" id="UP001485043"/>
    </source>
</evidence>
<protein>
    <recommendedName>
        <fullName evidence="8">Condensin complex subunit 1 C-terminal domain-containing protein</fullName>
    </recommendedName>
</protein>
<dbReference type="Pfam" id="PF12717">
    <property type="entry name" value="Cnd1"/>
    <property type="match status" value="1"/>
</dbReference>
<dbReference type="PANTHER" id="PTHR14222:SF1">
    <property type="entry name" value="CONDENSIN-2 COMPLEX SUBUNIT D3"/>
    <property type="match status" value="1"/>
</dbReference>
<feature type="region of interest" description="Disordered" evidence="7">
    <location>
        <begin position="1287"/>
        <end position="1392"/>
    </location>
</feature>
<keyword evidence="6" id="KW-0131">Cell cycle</keyword>
<dbReference type="InterPro" id="IPR032682">
    <property type="entry name" value="Cnd1_C"/>
</dbReference>
<accession>A0AAW1TEV2</accession>
<gene>
    <name evidence="9" type="ORF">WJX84_009847</name>
</gene>
<dbReference type="Proteomes" id="UP001485043">
    <property type="component" value="Unassembled WGS sequence"/>
</dbReference>
<dbReference type="InterPro" id="IPR016024">
    <property type="entry name" value="ARM-type_fold"/>
</dbReference>
<keyword evidence="4" id="KW-0226">DNA condensation</keyword>
<dbReference type="GO" id="GO:0007076">
    <property type="term" value="P:mitotic chromosome condensation"/>
    <property type="evidence" value="ECO:0007669"/>
    <property type="project" value="InterPro"/>
</dbReference>
<feature type="region of interest" description="Disordered" evidence="7">
    <location>
        <begin position="723"/>
        <end position="748"/>
    </location>
</feature>
<keyword evidence="5" id="KW-0539">Nucleus</keyword>
<evidence type="ECO:0000256" key="2">
    <source>
        <dbReference type="ARBA" id="ARBA00022618"/>
    </source>
</evidence>
<evidence type="ECO:0000256" key="5">
    <source>
        <dbReference type="ARBA" id="ARBA00023242"/>
    </source>
</evidence>
<proteinExistence type="predicted"/>
<evidence type="ECO:0000256" key="4">
    <source>
        <dbReference type="ARBA" id="ARBA00023067"/>
    </source>
</evidence>
<dbReference type="EMBL" id="JALJOV010000032">
    <property type="protein sequence ID" value="KAK9868376.1"/>
    <property type="molecule type" value="Genomic_DNA"/>
</dbReference>
<feature type="region of interest" description="Disordered" evidence="7">
    <location>
        <begin position="290"/>
        <end position="321"/>
    </location>
</feature>
<dbReference type="GO" id="GO:0051301">
    <property type="term" value="P:cell division"/>
    <property type="evidence" value="ECO:0007669"/>
    <property type="project" value="UniProtKB-KW"/>
</dbReference>
<dbReference type="GO" id="GO:0042393">
    <property type="term" value="F:histone binding"/>
    <property type="evidence" value="ECO:0007669"/>
    <property type="project" value="TreeGrafter"/>
</dbReference>
<dbReference type="GO" id="GO:0000796">
    <property type="term" value="C:condensin complex"/>
    <property type="evidence" value="ECO:0007669"/>
    <property type="project" value="TreeGrafter"/>
</dbReference>
<evidence type="ECO:0000313" key="9">
    <source>
        <dbReference type="EMBL" id="KAK9868376.1"/>
    </source>
</evidence>
<dbReference type="SUPFAM" id="SSF48371">
    <property type="entry name" value="ARM repeat"/>
    <property type="match status" value="1"/>
</dbReference>
<evidence type="ECO:0000256" key="6">
    <source>
        <dbReference type="ARBA" id="ARBA00023306"/>
    </source>
</evidence>
<feature type="compositionally biased region" description="Low complexity" evidence="7">
    <location>
        <begin position="1287"/>
        <end position="1298"/>
    </location>
</feature>
<evidence type="ECO:0000256" key="1">
    <source>
        <dbReference type="ARBA" id="ARBA00004123"/>
    </source>
</evidence>
<dbReference type="InterPro" id="IPR011989">
    <property type="entry name" value="ARM-like"/>
</dbReference>
<dbReference type="GO" id="GO:0005634">
    <property type="term" value="C:nucleus"/>
    <property type="evidence" value="ECO:0007669"/>
    <property type="project" value="UniProtKB-SubCell"/>
</dbReference>
<feature type="compositionally biased region" description="Low complexity" evidence="7">
    <location>
        <begin position="1198"/>
        <end position="1227"/>
    </location>
</feature>
<comment type="subcellular location">
    <subcellularLocation>
        <location evidence="1">Nucleus</location>
    </subcellularLocation>
</comment>
<evidence type="ECO:0000259" key="8">
    <source>
        <dbReference type="Pfam" id="PF12717"/>
    </source>
</evidence>
<feature type="region of interest" description="Disordered" evidence="7">
    <location>
        <begin position="1245"/>
        <end position="1275"/>
    </location>
</feature>
<evidence type="ECO:0000256" key="3">
    <source>
        <dbReference type="ARBA" id="ARBA00022776"/>
    </source>
</evidence>
<feature type="compositionally biased region" description="Low complexity" evidence="7">
    <location>
        <begin position="1253"/>
        <end position="1275"/>
    </location>
</feature>